<dbReference type="AlphaFoldDB" id="A0A2C6KPP9"/>
<protein>
    <recommendedName>
        <fullName evidence="5">Transmembrane protein</fullName>
    </recommendedName>
</protein>
<feature type="transmembrane region" description="Helical" evidence="2">
    <location>
        <begin position="203"/>
        <end position="222"/>
    </location>
</feature>
<evidence type="ECO:0008006" key="5">
    <source>
        <dbReference type="Google" id="ProtNLM"/>
    </source>
</evidence>
<gene>
    <name evidence="3" type="ORF">CSUI_007827</name>
</gene>
<evidence type="ECO:0000313" key="4">
    <source>
        <dbReference type="Proteomes" id="UP000221165"/>
    </source>
</evidence>
<dbReference type="EMBL" id="MIGC01004208">
    <property type="protein sequence ID" value="PHJ18346.1"/>
    <property type="molecule type" value="Genomic_DNA"/>
</dbReference>
<proteinExistence type="predicted"/>
<dbReference type="Proteomes" id="UP000221165">
    <property type="component" value="Unassembled WGS sequence"/>
</dbReference>
<dbReference type="RefSeq" id="XP_067920054.1">
    <property type="nucleotide sequence ID" value="XM_068067970.1"/>
</dbReference>
<keyword evidence="4" id="KW-1185">Reference proteome</keyword>
<reference evidence="3 4" key="1">
    <citation type="journal article" date="2017" name="Int. J. Parasitol.">
        <title>The genome of the protozoan parasite Cystoisospora suis and a reverse vaccinology approach to identify vaccine candidates.</title>
        <authorList>
            <person name="Palmieri N."/>
            <person name="Shrestha A."/>
            <person name="Ruttkowski B."/>
            <person name="Beck T."/>
            <person name="Vogl C."/>
            <person name="Tomley F."/>
            <person name="Blake D.P."/>
            <person name="Joachim A."/>
        </authorList>
    </citation>
    <scope>NUCLEOTIDE SEQUENCE [LARGE SCALE GENOMIC DNA]</scope>
    <source>
        <strain evidence="3 4">Wien I</strain>
    </source>
</reference>
<evidence type="ECO:0000256" key="2">
    <source>
        <dbReference type="SAM" id="Phobius"/>
    </source>
</evidence>
<name>A0A2C6KPP9_9APIC</name>
<dbReference type="GeneID" id="94431181"/>
<feature type="transmembrane region" description="Helical" evidence="2">
    <location>
        <begin position="228"/>
        <end position="248"/>
    </location>
</feature>
<keyword evidence="2" id="KW-0812">Transmembrane</keyword>
<evidence type="ECO:0000313" key="3">
    <source>
        <dbReference type="EMBL" id="PHJ18346.1"/>
    </source>
</evidence>
<comment type="caution">
    <text evidence="3">The sequence shown here is derived from an EMBL/GenBank/DDBJ whole genome shotgun (WGS) entry which is preliminary data.</text>
</comment>
<organism evidence="3 4">
    <name type="scientific">Cystoisospora suis</name>
    <dbReference type="NCBI Taxonomy" id="483139"/>
    <lineage>
        <taxon>Eukaryota</taxon>
        <taxon>Sar</taxon>
        <taxon>Alveolata</taxon>
        <taxon>Apicomplexa</taxon>
        <taxon>Conoidasida</taxon>
        <taxon>Coccidia</taxon>
        <taxon>Eucoccidiorida</taxon>
        <taxon>Eimeriorina</taxon>
        <taxon>Sarcocystidae</taxon>
        <taxon>Cystoisospora</taxon>
    </lineage>
</organism>
<accession>A0A2C6KPP9</accession>
<dbReference type="VEuPathDB" id="ToxoDB:CSUI_007827"/>
<evidence type="ECO:0000256" key="1">
    <source>
        <dbReference type="SAM" id="MobiDB-lite"/>
    </source>
</evidence>
<feature type="region of interest" description="Disordered" evidence="1">
    <location>
        <begin position="1"/>
        <end position="26"/>
    </location>
</feature>
<feature type="transmembrane region" description="Helical" evidence="2">
    <location>
        <begin position="78"/>
        <end position="100"/>
    </location>
</feature>
<keyword evidence="2" id="KW-1133">Transmembrane helix</keyword>
<keyword evidence="2" id="KW-0472">Membrane</keyword>
<sequence length="270" mass="28305">MDSSEFATRGEREEGGGMAFHPASSNAPLTAVEEIWDQLKRESISGSRVSRRESSSRSSGRRVDSSGVRGLLRVARGAAVVGMLLISVAAFRFVICLAASRLYRGSPQDMSGTAPRALSGEETPLLAATSAGALTGEYGTLDAACFGYPDNPTSGPGVESFQLLPPSGGLGDLPEPGHTGNRRPRSPRTGVARLRAQLKIASVLLFVFVVAVGVSLAVAAAVSKQNFLLAYALAGAVFALAVPFYLLLRRTPSFRSSHANQAVSSDVLRL</sequence>